<dbReference type="NCBIfam" id="NF011079">
    <property type="entry name" value="PRK14508.1-2"/>
    <property type="match status" value="1"/>
</dbReference>
<comment type="similarity">
    <text evidence="2 10">Belongs to the disproportionating enzyme family.</text>
</comment>
<evidence type="ECO:0000256" key="3">
    <source>
        <dbReference type="ARBA" id="ARBA00012560"/>
    </source>
</evidence>
<evidence type="ECO:0000256" key="7">
    <source>
        <dbReference type="ARBA" id="ARBA00023277"/>
    </source>
</evidence>
<dbReference type="InterPro" id="IPR013797">
    <property type="entry name" value="Maltooligo_trehalose_synth_4"/>
</dbReference>
<feature type="domain" description="Glycosyl hydrolase family 13 catalytic" evidence="11">
    <location>
        <begin position="16"/>
        <end position="760"/>
    </location>
</feature>
<dbReference type="InterPro" id="IPR003385">
    <property type="entry name" value="Glyco_hydro_77"/>
</dbReference>
<keyword evidence="6 10" id="KW-0808">Transferase</keyword>
<evidence type="ECO:0000259" key="11">
    <source>
        <dbReference type="SMART" id="SM00642"/>
    </source>
</evidence>
<keyword evidence="13" id="KW-1185">Reference proteome</keyword>
<evidence type="ECO:0000256" key="8">
    <source>
        <dbReference type="ARBA" id="ARBA00031423"/>
    </source>
</evidence>
<evidence type="ECO:0000256" key="2">
    <source>
        <dbReference type="ARBA" id="ARBA00005684"/>
    </source>
</evidence>
<evidence type="ECO:0000313" key="13">
    <source>
        <dbReference type="Proteomes" id="UP000245627"/>
    </source>
</evidence>
<dbReference type="NCBIfam" id="TIGR00217">
    <property type="entry name" value="malQ"/>
    <property type="match status" value="1"/>
</dbReference>
<evidence type="ECO:0000256" key="6">
    <source>
        <dbReference type="ARBA" id="ARBA00022679"/>
    </source>
</evidence>
<protein>
    <recommendedName>
        <fullName evidence="4 10">4-alpha-glucanotransferase</fullName>
        <ecNumber evidence="3 10">2.4.1.25</ecNumber>
    </recommendedName>
    <alternativeName>
        <fullName evidence="8 10">Amylomaltase</fullName>
    </alternativeName>
    <alternativeName>
        <fullName evidence="9 10">Disproportionating enzyme</fullName>
    </alternativeName>
</protein>
<dbReference type="InterPro" id="IPR012767">
    <property type="entry name" value="Trehalose_TreY"/>
</dbReference>
<dbReference type="NCBIfam" id="NF011080">
    <property type="entry name" value="PRK14508.1-3"/>
    <property type="match status" value="1"/>
</dbReference>
<dbReference type="RefSeq" id="WP_116775709.1">
    <property type="nucleotide sequence ID" value="NZ_QDKG01000003.1"/>
</dbReference>
<dbReference type="CDD" id="cd11336">
    <property type="entry name" value="AmyAc_MTSase"/>
    <property type="match status" value="1"/>
</dbReference>
<evidence type="ECO:0000256" key="9">
    <source>
        <dbReference type="ARBA" id="ARBA00031501"/>
    </source>
</evidence>
<comment type="catalytic activity">
    <reaction evidence="1 10">
        <text>Transfers a segment of a (1-&gt;4)-alpha-D-glucan to a new position in an acceptor, which may be glucose or a (1-&gt;4)-alpha-D-glucan.</text>
        <dbReference type="EC" id="2.4.1.25"/>
    </reaction>
</comment>
<dbReference type="Gene3D" id="3.20.20.80">
    <property type="entry name" value="Glycosidases"/>
    <property type="match status" value="4"/>
</dbReference>
<dbReference type="Gene3D" id="1.10.10.470">
    <property type="entry name" value="Maltooligosyl trehalose synthase, domain 4"/>
    <property type="match status" value="1"/>
</dbReference>
<accession>A0A2T8HI97</accession>
<dbReference type="InterPro" id="IPR017853">
    <property type="entry name" value="GH"/>
</dbReference>
<dbReference type="Proteomes" id="UP000245627">
    <property type="component" value="Unassembled WGS sequence"/>
</dbReference>
<dbReference type="SUPFAM" id="SSF51445">
    <property type="entry name" value="(Trans)glycosidases"/>
    <property type="match status" value="2"/>
</dbReference>
<dbReference type="EC" id="2.4.1.25" evidence="3 10"/>
<keyword evidence="5 10" id="KW-0328">Glycosyltransferase</keyword>
<dbReference type="NCBIfam" id="TIGR02401">
    <property type="entry name" value="trehalose_TreY"/>
    <property type="match status" value="1"/>
</dbReference>
<dbReference type="OrthoDB" id="9811841at2"/>
<evidence type="ECO:0000256" key="1">
    <source>
        <dbReference type="ARBA" id="ARBA00000439"/>
    </source>
</evidence>
<gene>
    <name evidence="12" type="ORF">DC487_09320</name>
</gene>
<evidence type="ECO:0000256" key="5">
    <source>
        <dbReference type="ARBA" id="ARBA00022676"/>
    </source>
</evidence>
<evidence type="ECO:0000256" key="10">
    <source>
        <dbReference type="RuleBase" id="RU361207"/>
    </source>
</evidence>
<dbReference type="PANTHER" id="PTHR32438:SF5">
    <property type="entry name" value="4-ALPHA-GLUCANOTRANSFERASE DPE1, CHLOROPLASTIC_AMYLOPLASTIC"/>
    <property type="match status" value="1"/>
</dbReference>
<organism evidence="12 13">
    <name type="scientific">Sphingobacterium corticibacter</name>
    <dbReference type="NCBI Taxonomy" id="2171749"/>
    <lineage>
        <taxon>Bacteria</taxon>
        <taxon>Pseudomonadati</taxon>
        <taxon>Bacteroidota</taxon>
        <taxon>Sphingobacteriia</taxon>
        <taxon>Sphingobacteriales</taxon>
        <taxon>Sphingobacteriaceae</taxon>
        <taxon>Sphingobacterium</taxon>
    </lineage>
</organism>
<name>A0A2T8HI97_9SPHI</name>
<evidence type="ECO:0000256" key="4">
    <source>
        <dbReference type="ARBA" id="ARBA00020295"/>
    </source>
</evidence>
<dbReference type="GO" id="GO:0005975">
    <property type="term" value="P:carbohydrate metabolic process"/>
    <property type="evidence" value="ECO:0007669"/>
    <property type="project" value="InterPro"/>
</dbReference>
<dbReference type="InterPro" id="IPR006047">
    <property type="entry name" value="GH13_cat_dom"/>
</dbReference>
<dbReference type="GO" id="GO:0004134">
    <property type="term" value="F:4-alpha-glucanotransferase activity"/>
    <property type="evidence" value="ECO:0007669"/>
    <property type="project" value="UniProtKB-EC"/>
</dbReference>
<dbReference type="Pfam" id="PF00128">
    <property type="entry name" value="Alpha-amylase"/>
    <property type="match status" value="1"/>
</dbReference>
<comment type="caution">
    <text evidence="12">The sequence shown here is derived from an EMBL/GenBank/DDBJ whole genome shotgun (WGS) entry which is preliminary data.</text>
</comment>
<dbReference type="Pfam" id="PF02446">
    <property type="entry name" value="Glyco_hydro_77"/>
    <property type="match status" value="1"/>
</dbReference>
<proteinExistence type="inferred from homology"/>
<keyword evidence="7 10" id="KW-0119">Carbohydrate metabolism</keyword>
<dbReference type="EMBL" id="QDKG01000003">
    <property type="protein sequence ID" value="PVH25120.1"/>
    <property type="molecule type" value="Genomic_DNA"/>
</dbReference>
<sequence length="1396" mass="160275">MPHPHNTYRIQFHQNFNLSNLEQITSYLQQLGVHTIYASPLLAATPGSTHGYDGISSHRINPEIGTKNQLIQLKKKLSQHQMAWLQDIVPNHMAFHPDNTWLMDLLENGMDSAYQSYFDTSFSSELMDGKMMVPVLGKSLRQACEEEELSIQFDKGKFLIQYYDQSFPLAPSSYTYLLQGLSDDSDKNDDLAELMQRLQGEPSSEMSAQKNVYQSLAKLFAGAKARNQLQRHLAHFRLDANAMSTLLEQQHYRLCHWQETDKQINYRRFFTVNGLICMHVDRPEVFADTHSLIKELVDKGVFDGLRIDHIDGLYNPSKYLRDLRKLCGSETYIVAEKILEAGEELPEEWPIQGATGYEFLSLCNNVLTNEKSEKLLTSYYQELTGITADVLTLQLQKKAAILQNHMGGEMDNLYHYLLHLELLPAETSLSVSDLKEAIAGFLVYFPVYRLYDEQFPLADTSVKLMDSVFEHMLKDKAAKKKAVKALAAIFDTAQRSDDGEIRKKTTLFFARCMQFAGPVMAKGVEDTLMYTYHRHIGRHEVGDHPENFGLSKKQFHQAMLDRQAKWPEALNGSATHDTKRGEDQRARLQVLSAIPEQWIEAVKCWEADIADSYMQDLPHANDRYFLYQTLFGSYPMPDTPYDDYDTRLHAYLEKYLREGKERSDWAAPNEAYEDSFKSFASYLLDKKQVFFPKFHDFLLKYLDFGISNSLNQLALKLTCPGIPDIYQGSELWELGFVDPDNRRPVDYALRQTYLEKIKASPLQDQTSVLWEERHSGKIKLALLHHLLRMRADHADVFRDGLYQPLEVSGKYKRHVLAYARKYRQDWVVVVIPLHLAAIAKSASEDIRKFDWEDTHIILPEDQEIHWQHAWSDVRTDAKQMDINTLFGDLPIAVLQGKSTVNKRSAGVVLHITSLPSENGIGDLGKEAYNFADQLAAAGQRWWQVLPLGPTAKDQFHSPYSTWSVMAGNPLLIDLEQLGIIPQNGQSLSKKKKKSKHQRVDFEQAAAYKMSLLQAAFDQSDVRSDRQFQQFCKAESKWLDDYALYVVLREKQGDVAWYSWDEAYRMRDSDALESFTNQHQSAILFQKWLQYIFDKQWAKLRRYCHARDISILGDIPIYVSHDSADVWANPSLFALEEDGSLKAVAGVPPDYFNADGQLWGMPVFNWEAHKKSGFKWWIARIARNVALFDMVRLDHFRAFAAYWEVPASAESAKSGAWKKAPGKALFAKIRQALGELPFIAEDLGDIDDAVYDLRDEQHMPGMKVLQFAFGDDIASSPHIPHQYEQNYVVYTGTHDNNTTRGWYETETDESLRQNIKRYAGQQVNANSINEALLRLAYGSTANMAIVPMQDILDLDERARMNTPATTEGNWSWQMQSGDFDESRIKELRETVKVFNRG</sequence>
<reference evidence="12 13" key="1">
    <citation type="submission" date="2018-04" db="EMBL/GenBank/DDBJ databases">
        <title>Sphingobacterium cortibacter sp. nov.</title>
        <authorList>
            <person name="Li Y."/>
        </authorList>
    </citation>
    <scope>NUCLEOTIDE SEQUENCE [LARGE SCALE GENOMIC DNA]</scope>
    <source>
        <strain evidence="12 13">2c-3</strain>
    </source>
</reference>
<dbReference type="SMART" id="SM00642">
    <property type="entry name" value="Aamy"/>
    <property type="match status" value="1"/>
</dbReference>
<evidence type="ECO:0000313" key="12">
    <source>
        <dbReference type="EMBL" id="PVH25120.1"/>
    </source>
</evidence>
<dbReference type="PANTHER" id="PTHR32438">
    <property type="entry name" value="4-ALPHA-GLUCANOTRANSFERASE DPE1, CHLOROPLASTIC/AMYLOPLASTIC"/>
    <property type="match status" value="1"/>
</dbReference>